<dbReference type="AlphaFoldDB" id="A0A3M7R2R4"/>
<comment type="caution">
    <text evidence="1">The sequence shown here is derived from an EMBL/GenBank/DDBJ whole genome shotgun (WGS) entry which is preliminary data.</text>
</comment>
<sequence length="73" mass="8636">MSEVEKSLLNDMGINDNYFTCSYINYQNIFYSSFSIFLANVNEIEKCMLIASHNELVYFFSKFKINILSSYKF</sequence>
<dbReference type="EMBL" id="REGN01004352">
    <property type="protein sequence ID" value="RNA17882.1"/>
    <property type="molecule type" value="Genomic_DNA"/>
</dbReference>
<keyword evidence="2" id="KW-1185">Reference proteome</keyword>
<reference evidence="1 2" key="1">
    <citation type="journal article" date="2018" name="Sci. Rep.">
        <title>Genomic signatures of local adaptation to the degree of environmental predictability in rotifers.</title>
        <authorList>
            <person name="Franch-Gras L."/>
            <person name="Hahn C."/>
            <person name="Garcia-Roger E.M."/>
            <person name="Carmona M.J."/>
            <person name="Serra M."/>
            <person name="Gomez A."/>
        </authorList>
    </citation>
    <scope>NUCLEOTIDE SEQUENCE [LARGE SCALE GENOMIC DNA]</scope>
    <source>
        <strain evidence="1">HYR1</strain>
    </source>
</reference>
<evidence type="ECO:0000313" key="2">
    <source>
        <dbReference type="Proteomes" id="UP000276133"/>
    </source>
</evidence>
<evidence type="ECO:0000313" key="1">
    <source>
        <dbReference type="EMBL" id="RNA17882.1"/>
    </source>
</evidence>
<protein>
    <submittedName>
        <fullName evidence="1">Uncharacterized protein</fullName>
    </submittedName>
</protein>
<name>A0A3M7R2R4_BRAPC</name>
<proteinExistence type="predicted"/>
<gene>
    <name evidence="1" type="ORF">BpHYR1_011924</name>
</gene>
<accession>A0A3M7R2R4</accession>
<dbReference type="Proteomes" id="UP000276133">
    <property type="component" value="Unassembled WGS sequence"/>
</dbReference>
<organism evidence="1 2">
    <name type="scientific">Brachionus plicatilis</name>
    <name type="common">Marine rotifer</name>
    <name type="synonym">Brachionus muelleri</name>
    <dbReference type="NCBI Taxonomy" id="10195"/>
    <lineage>
        <taxon>Eukaryota</taxon>
        <taxon>Metazoa</taxon>
        <taxon>Spiralia</taxon>
        <taxon>Gnathifera</taxon>
        <taxon>Rotifera</taxon>
        <taxon>Eurotatoria</taxon>
        <taxon>Monogononta</taxon>
        <taxon>Pseudotrocha</taxon>
        <taxon>Ploima</taxon>
        <taxon>Brachionidae</taxon>
        <taxon>Brachionus</taxon>
    </lineage>
</organism>